<evidence type="ECO:0000256" key="3">
    <source>
        <dbReference type="ARBA" id="ARBA00022801"/>
    </source>
</evidence>
<dbReference type="InterPro" id="IPR005135">
    <property type="entry name" value="Endo/exonuclease/phosphatase"/>
</dbReference>
<reference evidence="5 6" key="1">
    <citation type="submission" date="2022-05" db="EMBL/GenBank/DDBJ databases">
        <authorList>
            <consortium name="Genoscope - CEA"/>
            <person name="William W."/>
        </authorList>
    </citation>
    <scope>NUCLEOTIDE SEQUENCE [LARGE SCALE GENOMIC DNA]</scope>
</reference>
<evidence type="ECO:0000313" key="6">
    <source>
        <dbReference type="Proteomes" id="UP001159427"/>
    </source>
</evidence>
<dbReference type="InterPro" id="IPR036691">
    <property type="entry name" value="Endo/exonu/phosph_ase_sf"/>
</dbReference>
<evidence type="ECO:0000256" key="1">
    <source>
        <dbReference type="ARBA" id="ARBA00007359"/>
    </source>
</evidence>
<name>A0ABN8PRT1_9CNID</name>
<dbReference type="PRINTS" id="PR00130">
    <property type="entry name" value="DNASEI"/>
</dbReference>
<dbReference type="PANTHER" id="PTHR11371:SF31">
    <property type="entry name" value="EXTRACELLULAR NUCLEASE"/>
    <property type="match status" value="1"/>
</dbReference>
<dbReference type="InterPro" id="IPR016202">
    <property type="entry name" value="DNase_I"/>
</dbReference>
<feature type="domain" description="Endonuclease/exonuclease/phosphatase" evidence="4">
    <location>
        <begin position="21"/>
        <end position="271"/>
    </location>
</feature>
<accession>A0ABN8PRT1</accession>
<dbReference type="SUPFAM" id="SSF56219">
    <property type="entry name" value="DNase I-like"/>
    <property type="match status" value="1"/>
</dbReference>
<feature type="non-terminal residue" evidence="5">
    <location>
        <position position="1"/>
    </location>
</feature>
<organism evidence="5 6">
    <name type="scientific">Porites evermanni</name>
    <dbReference type="NCBI Taxonomy" id="104178"/>
    <lineage>
        <taxon>Eukaryota</taxon>
        <taxon>Metazoa</taxon>
        <taxon>Cnidaria</taxon>
        <taxon>Anthozoa</taxon>
        <taxon>Hexacorallia</taxon>
        <taxon>Scleractinia</taxon>
        <taxon>Fungiina</taxon>
        <taxon>Poritidae</taxon>
        <taxon>Porites</taxon>
    </lineage>
</organism>
<evidence type="ECO:0000313" key="5">
    <source>
        <dbReference type="EMBL" id="CAH3149547.1"/>
    </source>
</evidence>
<gene>
    <name evidence="5" type="ORF">PEVE_00044985</name>
</gene>
<evidence type="ECO:0000259" key="4">
    <source>
        <dbReference type="Pfam" id="PF03372"/>
    </source>
</evidence>
<dbReference type="Proteomes" id="UP001159427">
    <property type="component" value="Unassembled WGS sequence"/>
</dbReference>
<keyword evidence="2" id="KW-0540">Nuclease</keyword>
<comment type="caution">
    <text evidence="5">The sequence shown here is derived from an EMBL/GenBank/DDBJ whole genome shotgun (WGS) entry which is preliminary data.</text>
</comment>
<dbReference type="SMART" id="SM00476">
    <property type="entry name" value="DNaseIc"/>
    <property type="match status" value="1"/>
</dbReference>
<proteinExistence type="inferred from homology"/>
<keyword evidence="3" id="KW-0378">Hydrolase</keyword>
<dbReference type="EMBL" id="CALNXI010000974">
    <property type="protein sequence ID" value="CAH3149547.1"/>
    <property type="molecule type" value="Genomic_DNA"/>
</dbReference>
<comment type="similarity">
    <text evidence="1">Belongs to the DNase I family.</text>
</comment>
<keyword evidence="6" id="KW-1185">Reference proteome</keyword>
<dbReference type="CDD" id="cd10282">
    <property type="entry name" value="DNase1"/>
    <property type="match status" value="1"/>
</dbReference>
<protein>
    <recommendedName>
        <fullName evidence="4">Endonuclease/exonuclease/phosphatase domain-containing protein</fullName>
    </recommendedName>
</protein>
<dbReference type="Pfam" id="PF03372">
    <property type="entry name" value="Exo_endo_phos"/>
    <property type="match status" value="1"/>
</dbReference>
<dbReference type="PANTHER" id="PTHR11371">
    <property type="entry name" value="DEOXYRIBONUCLEASE"/>
    <property type="match status" value="1"/>
</dbReference>
<dbReference type="Gene3D" id="3.60.10.10">
    <property type="entry name" value="Endonuclease/exonuclease/phosphatase"/>
    <property type="match status" value="1"/>
</dbReference>
<evidence type="ECO:0000256" key="2">
    <source>
        <dbReference type="ARBA" id="ARBA00022722"/>
    </source>
</evidence>
<sequence length="444" mass="50199">SKTVPHEHDPNTIEGAALKIASFNVRVFGTKKMADPLVKDVLIEIILRYDIILIQEIRSTDDDAINELLEGVNRFASTPGIYKMALSARLGRTNSKEQYAFIYRYDRVSHTDDYVFDDGDESTGKDKFEREPFIVRFTGYHTYVTDFALAAIHTSPSKAVSEIDRLVDVYDDITQRWKLKDVMILGDFNSGCSYVRTSSWPKIRLATDRRFYWLIPNDADTTVGRSDCAYDRMVVAGDNMIRGIFADSAKVFNYKEFYNLNQEQAEDVSDHFPIEVQFKDSTFRDEEEFFSESITVTNHDGKMAKVSKYFLYSLRSTEENPLLSQGFTSNTTYTKKGKISEITIGKPVDTADVAKEVIDKLGKVFPSLVSNSQIAVSGRLLGRIERYQRVDCSVEESSEAVFQMLSNQCSGLKIPRITGVQLVCSTSSLSCKIAITADLSSFRL</sequence>